<keyword evidence="5" id="KW-0547">Nucleotide-binding</keyword>
<keyword evidence="3 12" id="KW-0812">Transmembrane</keyword>
<dbReference type="InterPro" id="IPR059000">
    <property type="entry name" value="ATPase_P-type_domA"/>
</dbReference>
<evidence type="ECO:0000256" key="2">
    <source>
        <dbReference type="ARBA" id="ARBA00006024"/>
    </source>
</evidence>
<evidence type="ECO:0000259" key="13">
    <source>
        <dbReference type="PROSITE" id="PS50846"/>
    </source>
</evidence>
<feature type="transmembrane region" description="Helical" evidence="12">
    <location>
        <begin position="720"/>
        <end position="740"/>
    </location>
</feature>
<dbReference type="Pfam" id="PF00702">
    <property type="entry name" value="Hydrolase"/>
    <property type="match status" value="1"/>
</dbReference>
<feature type="region of interest" description="Disordered" evidence="11">
    <location>
        <begin position="289"/>
        <end position="316"/>
    </location>
</feature>
<evidence type="ECO:0000256" key="10">
    <source>
        <dbReference type="ARBA" id="ARBA00023136"/>
    </source>
</evidence>
<dbReference type="InterPro" id="IPR036412">
    <property type="entry name" value="HAD-like_sf"/>
</dbReference>
<gene>
    <name evidence="14" type="ORF">C461_01182</name>
</gene>
<dbReference type="PANTHER" id="PTHR43079:SF1">
    <property type="entry name" value="CADMIUM_ZINC-TRANSPORTING ATPASE HMA1, CHLOROPLASTIC-RELATED"/>
    <property type="match status" value="1"/>
</dbReference>
<comment type="caution">
    <text evidence="14">The sequence shown here is derived from an EMBL/GenBank/DDBJ whole genome shotgun (WGS) entry which is preliminary data.</text>
</comment>
<dbReference type="CDD" id="cd00371">
    <property type="entry name" value="HMA"/>
    <property type="match status" value="1"/>
</dbReference>
<keyword evidence="4" id="KW-0479">Metal-binding</keyword>
<dbReference type="PRINTS" id="PR00119">
    <property type="entry name" value="CATATPASE"/>
</dbReference>
<dbReference type="GO" id="GO:0046872">
    <property type="term" value="F:metal ion binding"/>
    <property type="evidence" value="ECO:0007669"/>
    <property type="project" value="UniProtKB-KW"/>
</dbReference>
<dbReference type="SUPFAM" id="SSF81653">
    <property type="entry name" value="Calcium ATPase, transduction domain A"/>
    <property type="match status" value="1"/>
</dbReference>
<reference evidence="14 15" key="1">
    <citation type="journal article" date="2014" name="PLoS Genet.">
        <title>Phylogenetically driven sequencing of extremely halophilic archaea reveals strategies for static and dynamic osmo-response.</title>
        <authorList>
            <person name="Becker E.A."/>
            <person name="Seitzer P.M."/>
            <person name="Tritt A."/>
            <person name="Larsen D."/>
            <person name="Krusor M."/>
            <person name="Yao A.I."/>
            <person name="Wu D."/>
            <person name="Madern D."/>
            <person name="Eisen J.A."/>
            <person name="Darling A.E."/>
            <person name="Facciotti M.T."/>
        </authorList>
    </citation>
    <scope>NUCLEOTIDE SEQUENCE [LARGE SCALE GENOMIC DNA]</scope>
    <source>
        <strain evidence="14 15">JCM 13560</strain>
    </source>
</reference>
<comment type="subcellular location">
    <subcellularLocation>
        <location evidence="1">Membrane</location>
        <topology evidence="1">Multi-pass membrane protein</topology>
    </subcellularLocation>
</comment>
<dbReference type="RefSeq" id="WP_007997887.1">
    <property type="nucleotide sequence ID" value="NZ_AOJI01000003.1"/>
</dbReference>
<dbReference type="PANTHER" id="PTHR43079">
    <property type="entry name" value="PROBABLE CADMIUM/ZINC-TRANSPORTING ATPASE HMA1"/>
    <property type="match status" value="1"/>
</dbReference>
<dbReference type="GO" id="GO:0005524">
    <property type="term" value="F:ATP binding"/>
    <property type="evidence" value="ECO:0007669"/>
    <property type="project" value="UniProtKB-KW"/>
</dbReference>
<dbReference type="GO" id="GO:0016020">
    <property type="term" value="C:membrane"/>
    <property type="evidence" value="ECO:0007669"/>
    <property type="project" value="UniProtKB-SubCell"/>
</dbReference>
<keyword evidence="15" id="KW-1185">Reference proteome</keyword>
<evidence type="ECO:0000256" key="8">
    <source>
        <dbReference type="ARBA" id="ARBA00022967"/>
    </source>
</evidence>
<dbReference type="AlphaFoldDB" id="M0PLP8"/>
<evidence type="ECO:0000256" key="12">
    <source>
        <dbReference type="SAM" id="Phobius"/>
    </source>
</evidence>
<dbReference type="Gene3D" id="3.30.70.100">
    <property type="match status" value="1"/>
</dbReference>
<dbReference type="InterPro" id="IPR006121">
    <property type="entry name" value="HMA_dom"/>
</dbReference>
<evidence type="ECO:0000313" key="15">
    <source>
        <dbReference type="Proteomes" id="UP000011575"/>
    </source>
</evidence>
<evidence type="ECO:0000256" key="6">
    <source>
        <dbReference type="ARBA" id="ARBA00022840"/>
    </source>
</evidence>
<dbReference type="Proteomes" id="UP000011575">
    <property type="component" value="Unassembled WGS sequence"/>
</dbReference>
<proteinExistence type="inferred from homology"/>
<keyword evidence="10 12" id="KW-0472">Membrane</keyword>
<accession>M0PLP8</accession>
<evidence type="ECO:0000256" key="4">
    <source>
        <dbReference type="ARBA" id="ARBA00022723"/>
    </source>
</evidence>
<dbReference type="InterPro" id="IPR027256">
    <property type="entry name" value="P-typ_ATPase_IB"/>
</dbReference>
<dbReference type="NCBIfam" id="TIGR01525">
    <property type="entry name" value="ATPase-IB_hvy"/>
    <property type="match status" value="1"/>
</dbReference>
<dbReference type="SUPFAM" id="SSF55008">
    <property type="entry name" value="HMA, heavy metal-associated domain"/>
    <property type="match status" value="1"/>
</dbReference>
<dbReference type="PROSITE" id="PS50846">
    <property type="entry name" value="HMA_2"/>
    <property type="match status" value="1"/>
</dbReference>
<sequence length="771" mass="80711">MTVADSTALSTYTASIARRGGRSESGALALERELERLPGVHDAAVSFRNESVHITYDAEIVSAGELRDALQKRGVRIREDHEQVTAPNAPDDADRRSGAEIETADEPEGAHSGGARLSDAQLGDAPLGDTQPGRDRSALRVEAAFVALTLLGMVVGLSANWLGVGDAVSWAGYGAAYVFGGWYGLKGAVETLRHRAVDIDLLMIAAALGALSIGAPFEGAMLLFLFSLSNVLQHYAIGRSRRAITSLVEMRPDAAQVLREGTEVTVPIDEVEIDDVFVVRPGDRIPLDGTVESGESTVDEASLTGESVPAPKRPGDEVFGGTINESGSLEVRVTRRAHESAITKLIHMVEEAQSEKAPTQRLIDRLEQPYVLGVFGLTVAAIALPLALGAEFTATFYRAMTLMVAASPCAVIISTPAAVLSAIASGGRQGVLFKGGEHVEAAATVDAVAFDKTGTLTEGDTQLTDVVVRDGAESGALSDDRLLGLSAAVQSRSEHHLAEATVEAAAERAVDVPDADGFQAVAGKGVRATVEGETLHIGNRSYVETVLGDAPIEGIDAGLEAVADLEAEGKTSVLVVRETDRGVAVLGWLAFTDTVRPGAAEMIERLRELGVSHIAMLTGDNERVARQIADEVGIDEVHAALLPEEKVERVEELVARHENVAMVGDGVNDAPALATATLGIAMGGAGTDVALETADVVLMGDDIGKVPYVLGLGRRTRRTLTVNLAIAFGAIALMVGAILLRGIPLPLAVIGHEGSTVVVSLNGLRLLGFKE</sequence>
<dbReference type="SFLD" id="SFLDF00027">
    <property type="entry name" value="p-type_atpase"/>
    <property type="match status" value="1"/>
</dbReference>
<dbReference type="NCBIfam" id="TIGR01494">
    <property type="entry name" value="ATPase_P-type"/>
    <property type="match status" value="2"/>
</dbReference>
<dbReference type="Gene3D" id="3.40.50.1000">
    <property type="entry name" value="HAD superfamily/HAD-like"/>
    <property type="match status" value="1"/>
</dbReference>
<dbReference type="STRING" id="1230454.C461_01182"/>
<feature type="domain" description="HMA" evidence="13">
    <location>
        <begin position="12"/>
        <end position="78"/>
    </location>
</feature>
<dbReference type="Pfam" id="PF00122">
    <property type="entry name" value="E1-E2_ATPase"/>
    <property type="match status" value="1"/>
</dbReference>
<evidence type="ECO:0000256" key="5">
    <source>
        <dbReference type="ARBA" id="ARBA00022741"/>
    </source>
</evidence>
<dbReference type="Gene3D" id="2.70.150.10">
    <property type="entry name" value="Calcium-transporting ATPase, cytoplasmic transduction domain A"/>
    <property type="match status" value="1"/>
</dbReference>
<dbReference type="InterPro" id="IPR044492">
    <property type="entry name" value="P_typ_ATPase_HD_dom"/>
</dbReference>
<feature type="region of interest" description="Disordered" evidence="11">
    <location>
        <begin position="77"/>
        <end position="134"/>
    </location>
</feature>
<feature type="transmembrane region" description="Helical" evidence="12">
    <location>
        <begin position="402"/>
        <end position="424"/>
    </location>
</feature>
<keyword evidence="8" id="KW-1278">Translocase</keyword>
<dbReference type="InterPro" id="IPR051949">
    <property type="entry name" value="Cation_Transport_ATPase"/>
</dbReference>
<dbReference type="Pfam" id="PF00403">
    <property type="entry name" value="HMA"/>
    <property type="match status" value="1"/>
</dbReference>
<dbReference type="PROSITE" id="PS00154">
    <property type="entry name" value="ATPASE_E1_E2"/>
    <property type="match status" value="1"/>
</dbReference>
<dbReference type="InterPro" id="IPR023299">
    <property type="entry name" value="ATPase_P-typ_cyto_dom_N"/>
</dbReference>
<dbReference type="GO" id="GO:0016887">
    <property type="term" value="F:ATP hydrolysis activity"/>
    <property type="evidence" value="ECO:0007669"/>
    <property type="project" value="InterPro"/>
</dbReference>
<feature type="transmembrane region" description="Helical" evidence="12">
    <location>
        <begin position="143"/>
        <end position="161"/>
    </location>
</feature>
<dbReference type="FunFam" id="2.70.150.10:FF:000002">
    <property type="entry name" value="Copper-transporting ATPase 1, putative"/>
    <property type="match status" value="1"/>
</dbReference>
<dbReference type="InterPro" id="IPR001757">
    <property type="entry name" value="P_typ_ATPase"/>
</dbReference>
<dbReference type="InterPro" id="IPR036163">
    <property type="entry name" value="HMA_dom_sf"/>
</dbReference>
<dbReference type="InterPro" id="IPR023214">
    <property type="entry name" value="HAD_sf"/>
</dbReference>
<keyword evidence="6" id="KW-0067">ATP-binding</keyword>
<dbReference type="GO" id="GO:0019829">
    <property type="term" value="F:ATPase-coupled monoatomic cation transmembrane transporter activity"/>
    <property type="evidence" value="ECO:0007669"/>
    <property type="project" value="InterPro"/>
</dbReference>
<evidence type="ECO:0000256" key="9">
    <source>
        <dbReference type="ARBA" id="ARBA00022989"/>
    </source>
</evidence>
<evidence type="ECO:0000256" key="11">
    <source>
        <dbReference type="SAM" id="MobiDB-lite"/>
    </source>
</evidence>
<evidence type="ECO:0000256" key="1">
    <source>
        <dbReference type="ARBA" id="ARBA00004141"/>
    </source>
</evidence>
<dbReference type="EMBL" id="AOJI01000003">
    <property type="protein sequence ID" value="EMA70544.1"/>
    <property type="molecule type" value="Genomic_DNA"/>
</dbReference>
<organism evidence="14 15">
    <name type="scientific">Halorubrum aidingense JCM 13560</name>
    <dbReference type="NCBI Taxonomy" id="1230454"/>
    <lineage>
        <taxon>Archaea</taxon>
        <taxon>Methanobacteriati</taxon>
        <taxon>Methanobacteriota</taxon>
        <taxon>Stenosarchaea group</taxon>
        <taxon>Halobacteria</taxon>
        <taxon>Halobacteriales</taxon>
        <taxon>Haloferacaceae</taxon>
        <taxon>Halorubrum</taxon>
    </lineage>
</organism>
<evidence type="ECO:0000256" key="3">
    <source>
        <dbReference type="ARBA" id="ARBA00022692"/>
    </source>
</evidence>
<dbReference type="SFLD" id="SFLDG00002">
    <property type="entry name" value="C1.7:_P-type_atpase_like"/>
    <property type="match status" value="1"/>
</dbReference>
<dbReference type="InterPro" id="IPR023298">
    <property type="entry name" value="ATPase_P-typ_TM_dom_sf"/>
</dbReference>
<keyword evidence="9 12" id="KW-1133">Transmembrane helix</keyword>
<dbReference type="SUPFAM" id="SSF81665">
    <property type="entry name" value="Calcium ATPase, transmembrane domain M"/>
    <property type="match status" value="1"/>
</dbReference>
<evidence type="ECO:0000256" key="7">
    <source>
        <dbReference type="ARBA" id="ARBA00022842"/>
    </source>
</evidence>
<dbReference type="InterPro" id="IPR018303">
    <property type="entry name" value="ATPase_P-typ_P_site"/>
</dbReference>
<keyword evidence="7" id="KW-0460">Magnesium</keyword>
<comment type="similarity">
    <text evidence="2">Belongs to the cation transport ATPase (P-type) (TC 3.A.3) family. Type IB subfamily.</text>
</comment>
<dbReference type="PATRIC" id="fig|1230454.4.peg.247"/>
<dbReference type="SFLD" id="SFLDS00003">
    <property type="entry name" value="Haloacid_Dehalogenase"/>
    <property type="match status" value="1"/>
</dbReference>
<dbReference type="OrthoDB" id="8588at2157"/>
<dbReference type="InterPro" id="IPR008250">
    <property type="entry name" value="ATPase_P-typ_transduc_dom_A_sf"/>
</dbReference>
<feature type="transmembrane region" description="Helical" evidence="12">
    <location>
        <begin position="370"/>
        <end position="390"/>
    </location>
</feature>
<name>M0PLP8_9EURY</name>
<protein>
    <submittedName>
        <fullName evidence="14">Heavy metal translocating P-type ATPase</fullName>
    </submittedName>
</protein>
<dbReference type="Gene3D" id="3.40.1110.10">
    <property type="entry name" value="Calcium-transporting ATPase, cytoplasmic domain N"/>
    <property type="match status" value="1"/>
</dbReference>
<dbReference type="PROSITE" id="PS01229">
    <property type="entry name" value="COF_2"/>
    <property type="match status" value="1"/>
</dbReference>
<dbReference type="SUPFAM" id="SSF56784">
    <property type="entry name" value="HAD-like"/>
    <property type="match status" value="1"/>
</dbReference>
<evidence type="ECO:0000313" key="14">
    <source>
        <dbReference type="EMBL" id="EMA70544.1"/>
    </source>
</evidence>